<evidence type="ECO:0000259" key="6">
    <source>
        <dbReference type="Pfam" id="PF04048"/>
    </source>
</evidence>
<organism evidence="7 8">
    <name type="scientific">Priapulus caudatus</name>
    <name type="common">Priapulid worm</name>
    <dbReference type="NCBI Taxonomy" id="37621"/>
    <lineage>
        <taxon>Eukaryota</taxon>
        <taxon>Metazoa</taxon>
        <taxon>Ecdysozoa</taxon>
        <taxon>Scalidophora</taxon>
        <taxon>Priapulida</taxon>
        <taxon>Priapulimorpha</taxon>
        <taxon>Priapulimorphida</taxon>
        <taxon>Priapulidae</taxon>
        <taxon>Priapulus</taxon>
    </lineage>
</organism>
<dbReference type="RefSeq" id="XP_014672246.1">
    <property type="nucleotide sequence ID" value="XM_014816760.1"/>
</dbReference>
<feature type="coiled-coil region" evidence="5">
    <location>
        <begin position="35"/>
        <end position="62"/>
    </location>
</feature>
<dbReference type="PANTHER" id="PTHR14146">
    <property type="entry name" value="EXOCYST COMPLEX COMPONENT 4"/>
    <property type="match status" value="1"/>
</dbReference>
<feature type="domain" description="Exocyst complex component Sec8 N-terminal" evidence="6">
    <location>
        <begin position="45"/>
        <end position="140"/>
    </location>
</feature>
<dbReference type="InterPro" id="IPR039682">
    <property type="entry name" value="Sec8/EXOC4"/>
</dbReference>
<evidence type="ECO:0000256" key="2">
    <source>
        <dbReference type="ARBA" id="ARBA00022448"/>
    </source>
</evidence>
<reference evidence="8" key="1">
    <citation type="submission" date="2025-08" db="UniProtKB">
        <authorList>
            <consortium name="RefSeq"/>
        </authorList>
    </citation>
    <scope>IDENTIFICATION</scope>
</reference>
<evidence type="ECO:0000256" key="4">
    <source>
        <dbReference type="RuleBase" id="RU367079"/>
    </source>
</evidence>
<dbReference type="Pfam" id="PF04048">
    <property type="entry name" value="Sec8_N"/>
    <property type="match status" value="1"/>
</dbReference>
<dbReference type="PANTHER" id="PTHR14146:SF0">
    <property type="entry name" value="EXOCYST COMPLEX COMPONENT 4"/>
    <property type="match status" value="1"/>
</dbReference>
<keyword evidence="7" id="KW-1185">Reference proteome</keyword>
<evidence type="ECO:0000313" key="7">
    <source>
        <dbReference type="Proteomes" id="UP000695022"/>
    </source>
</evidence>
<evidence type="ECO:0000256" key="5">
    <source>
        <dbReference type="SAM" id="Coils"/>
    </source>
</evidence>
<dbReference type="InterPro" id="IPR007191">
    <property type="entry name" value="Sec8_exocyst_N"/>
</dbReference>
<comment type="similarity">
    <text evidence="1 4">Belongs to the SEC8 family.</text>
</comment>
<keyword evidence="4" id="KW-0653">Protein transport</keyword>
<keyword evidence="2 4" id="KW-0813">Transport</keyword>
<evidence type="ECO:0000256" key="1">
    <source>
        <dbReference type="ARBA" id="ARBA00010470"/>
    </source>
</evidence>
<name>A0ABM1EJ75_PRICU</name>
<accession>A0ABM1EJ75</accession>
<gene>
    <name evidence="8" type="primary">LOC106812784</name>
</gene>
<keyword evidence="3 4" id="KW-0268">Exocytosis</keyword>
<proteinExistence type="inferred from homology"/>
<dbReference type="Proteomes" id="UP000695022">
    <property type="component" value="Unplaced"/>
</dbReference>
<protein>
    <recommendedName>
        <fullName evidence="4">Exocyst complex component Sec8</fullName>
    </recommendedName>
</protein>
<dbReference type="GeneID" id="106812784"/>
<evidence type="ECO:0000313" key="8">
    <source>
        <dbReference type="RefSeq" id="XP_014672246.1"/>
    </source>
</evidence>
<evidence type="ECO:0000256" key="3">
    <source>
        <dbReference type="ARBA" id="ARBA00022483"/>
    </source>
</evidence>
<comment type="function">
    <text evidence="4">Component of the exocyst complex involved in the docking of exocytic vesicles with fusion sites on the plasma membrane.</text>
</comment>
<sequence length="211" mass="24831">MENVVAPPRRKKTTPQDSVGLLMSLVRSLSQSENMKEREDIKRELERNFKECDQNMDKLIQTHHEDLTSLIQAFSKIYTRITVSREKIKNIKEMLHSCKSLLHCKRDELKKLYIEGVEQKQVLVLLEQIDQVKEVPQRLHAYMSKKHYLHASEELVSALARLEEDLSEVDGLHDLRLELQDKKAAHVRWRFRRRRPLPTATPAPSAKIYTR</sequence>
<keyword evidence="5" id="KW-0175">Coiled coil</keyword>